<feature type="transmembrane region" description="Helical" evidence="10">
    <location>
        <begin position="417"/>
        <end position="437"/>
    </location>
</feature>
<proteinExistence type="predicted"/>
<feature type="transmembrane region" description="Helical" evidence="10">
    <location>
        <begin position="305"/>
        <end position="337"/>
    </location>
</feature>
<dbReference type="Pfam" id="PF02386">
    <property type="entry name" value="TrkH"/>
    <property type="match status" value="1"/>
</dbReference>
<dbReference type="GO" id="GO:0015379">
    <property type="term" value="F:potassium:chloride symporter activity"/>
    <property type="evidence" value="ECO:0007669"/>
    <property type="project" value="InterPro"/>
</dbReference>
<accession>A0A132U264</accession>
<gene>
    <name evidence="11" type="ORF">AMQ84_12145</name>
</gene>
<dbReference type="EMBL" id="LIRB01000125">
    <property type="protein sequence ID" value="KWX77493.1"/>
    <property type="molecule type" value="Genomic_DNA"/>
</dbReference>
<dbReference type="PANTHER" id="PTHR32024:SF1">
    <property type="entry name" value="KTR SYSTEM POTASSIUM UPTAKE PROTEIN B"/>
    <property type="match status" value="1"/>
</dbReference>
<evidence type="ECO:0000313" key="12">
    <source>
        <dbReference type="Proteomes" id="UP000070475"/>
    </source>
</evidence>
<feature type="transmembrane region" description="Helical" evidence="10">
    <location>
        <begin position="85"/>
        <end position="109"/>
    </location>
</feature>
<protein>
    <submittedName>
        <fullName evidence="11">ATP synthase subunit J</fullName>
    </submittedName>
</protein>
<keyword evidence="7 10" id="KW-1133">Transmembrane helix</keyword>
<keyword evidence="8" id="KW-0406">Ion transport</keyword>
<keyword evidence="3" id="KW-1003">Cell membrane</keyword>
<evidence type="ECO:0000313" key="11">
    <source>
        <dbReference type="EMBL" id="KWX77493.1"/>
    </source>
</evidence>
<evidence type="ECO:0000256" key="10">
    <source>
        <dbReference type="SAM" id="Phobius"/>
    </source>
</evidence>
<evidence type="ECO:0000256" key="4">
    <source>
        <dbReference type="ARBA" id="ARBA00022538"/>
    </source>
</evidence>
<keyword evidence="6" id="KW-0630">Potassium</keyword>
<organism evidence="11 12">
    <name type="scientific">Paenibacillus riograndensis</name>
    <dbReference type="NCBI Taxonomy" id="483937"/>
    <lineage>
        <taxon>Bacteria</taxon>
        <taxon>Bacillati</taxon>
        <taxon>Bacillota</taxon>
        <taxon>Bacilli</taxon>
        <taxon>Bacillales</taxon>
        <taxon>Paenibacillaceae</taxon>
        <taxon>Paenibacillus</taxon>
        <taxon>Paenibacillus sonchi group</taxon>
    </lineage>
</organism>
<dbReference type="NCBIfam" id="TIGR00933">
    <property type="entry name" value="2a38"/>
    <property type="match status" value="1"/>
</dbReference>
<dbReference type="PATRIC" id="fig|483937.3.peg.2609"/>
<keyword evidence="4" id="KW-0633">Potassium transport</keyword>
<feature type="transmembrane region" description="Helical" evidence="10">
    <location>
        <begin position="202"/>
        <end position="220"/>
    </location>
</feature>
<dbReference type="AlphaFoldDB" id="A0A132U264"/>
<feature type="transmembrane region" description="Helical" evidence="10">
    <location>
        <begin position="140"/>
        <end position="161"/>
    </location>
</feature>
<dbReference type="GO" id="GO:0005886">
    <property type="term" value="C:plasma membrane"/>
    <property type="evidence" value="ECO:0007669"/>
    <property type="project" value="UniProtKB-SubCell"/>
</dbReference>
<feature type="transmembrane region" description="Helical" evidence="10">
    <location>
        <begin position="24"/>
        <end position="42"/>
    </location>
</feature>
<evidence type="ECO:0000256" key="2">
    <source>
        <dbReference type="ARBA" id="ARBA00022448"/>
    </source>
</evidence>
<reference evidence="11 12" key="1">
    <citation type="submission" date="2015-08" db="EMBL/GenBank/DDBJ databases">
        <title>Genomes of Paenibacillus riograndensis.</title>
        <authorList>
            <person name="Sant'Anna F.H."/>
            <person name="Souza R."/>
            <person name="Ambrosini A."/>
            <person name="Bach E."/>
            <person name="Fernandes G."/>
            <person name="Balsanelli E."/>
            <person name="Baura V.A."/>
            <person name="Pedrosa F.O."/>
            <person name="Souza E.M."/>
            <person name="Passaglia L."/>
        </authorList>
    </citation>
    <scope>NUCLEOTIDE SEQUENCE [LARGE SCALE GENOMIC DNA]</scope>
    <source>
        <strain evidence="11 12">CAS34</strain>
    </source>
</reference>
<feature type="transmembrane region" description="Helical" evidence="10">
    <location>
        <begin position="54"/>
        <end position="73"/>
    </location>
</feature>
<sequence length="456" mass="49608">MRRLASPLPKIDNFRFLKLSPPQILVLGFAAVILIGTLLLMLPVSSTSGESLNFIDALFTATSATCVTGLVVVDTGTYFTVLGQTVIMVLIQVGGLGFMTMATLFALVLKRRISLRDRLILQEAMNQSSMEGIVRLIRKVLIYSLVIEAGAAVILSIRWAFDMPFGRAVYFGIFHAVSMFNNAGFDIFGGYRSLTGYVSDPIVNIVVMFLIVSGGIGFIVMSDLVDYRRRTRRLSLHSKVVLSMTVALIVIGTVVIFVFEFTNTRTLGPLNFGGKIWAAFFQSVTPRTAGANTVDIAGLRQASQFFIVILMFIGASPGSTGGGIKTTTFTLMIGAVISMLRGREDIVLFRYRLAQERVFKALTVTLLALLLIVAVSMVLSTTEDRAFLMILFETTSAFATVGLSMGLTPELSQAGKILICLTMFAGRLGLLTLAYAIGPKQGKQLYKYPEGKMIIG</sequence>
<evidence type="ECO:0000256" key="9">
    <source>
        <dbReference type="ARBA" id="ARBA00023136"/>
    </source>
</evidence>
<keyword evidence="12" id="KW-1185">Reference proteome</keyword>
<feature type="transmembrane region" description="Helical" evidence="10">
    <location>
        <begin position="386"/>
        <end position="405"/>
    </location>
</feature>
<evidence type="ECO:0000256" key="1">
    <source>
        <dbReference type="ARBA" id="ARBA00004651"/>
    </source>
</evidence>
<name>A0A132U264_9BACL</name>
<dbReference type="InterPro" id="IPR003445">
    <property type="entry name" value="Cat_transpt"/>
</dbReference>
<feature type="transmembrane region" description="Helical" evidence="10">
    <location>
        <begin position="358"/>
        <end position="380"/>
    </location>
</feature>
<dbReference type="InterPro" id="IPR004772">
    <property type="entry name" value="TrkH"/>
</dbReference>
<comment type="subcellular location">
    <subcellularLocation>
        <location evidence="1">Cell membrane</location>
        <topology evidence="1">Multi-pass membrane protein</topology>
    </subcellularLocation>
</comment>
<keyword evidence="2" id="KW-0813">Transport</keyword>
<evidence type="ECO:0000256" key="3">
    <source>
        <dbReference type="ARBA" id="ARBA00022475"/>
    </source>
</evidence>
<keyword evidence="5 10" id="KW-0812">Transmembrane</keyword>
<dbReference type="OrthoDB" id="9810952at2"/>
<feature type="transmembrane region" description="Helical" evidence="10">
    <location>
        <begin position="240"/>
        <end position="259"/>
    </location>
</feature>
<evidence type="ECO:0000256" key="6">
    <source>
        <dbReference type="ARBA" id="ARBA00022958"/>
    </source>
</evidence>
<evidence type="ECO:0000256" key="7">
    <source>
        <dbReference type="ARBA" id="ARBA00022989"/>
    </source>
</evidence>
<evidence type="ECO:0000256" key="8">
    <source>
        <dbReference type="ARBA" id="ARBA00023065"/>
    </source>
</evidence>
<evidence type="ECO:0000256" key="5">
    <source>
        <dbReference type="ARBA" id="ARBA00022692"/>
    </source>
</evidence>
<comment type="caution">
    <text evidence="11">The sequence shown here is derived from an EMBL/GenBank/DDBJ whole genome shotgun (WGS) entry which is preliminary data.</text>
</comment>
<keyword evidence="9 10" id="KW-0472">Membrane</keyword>
<dbReference type="Proteomes" id="UP000070475">
    <property type="component" value="Unassembled WGS sequence"/>
</dbReference>
<dbReference type="PANTHER" id="PTHR32024">
    <property type="entry name" value="TRK SYSTEM POTASSIUM UPTAKE PROTEIN TRKG-RELATED"/>
    <property type="match status" value="1"/>
</dbReference>